<dbReference type="AlphaFoldDB" id="A0A3S0IVT0"/>
<sequence>MNSPFSFTSHYILDKTYFSECFDESVTVDTSLRAYYKAIGFVLVGTALLLTGANAYASLFLVGLGALEALSVKFKKTWWLWRQMMSKAASNEVKLTIDEQGISSESLYVDSTILWGDISELTITNKGFLIKNTNGVSYISNRSLDTAAIEFIKSKA</sequence>
<keyword evidence="1" id="KW-1133">Transmembrane helix</keyword>
<dbReference type="OrthoDB" id="6118195at2"/>
<accession>A0A3S0IVT0</accession>
<dbReference type="Proteomes" id="UP000267448">
    <property type="component" value="Unassembled WGS sequence"/>
</dbReference>
<keyword evidence="4" id="KW-1185">Reference proteome</keyword>
<proteinExistence type="predicted"/>
<comment type="caution">
    <text evidence="3">The sequence shown here is derived from an EMBL/GenBank/DDBJ whole genome shotgun (WGS) entry which is preliminary data.</text>
</comment>
<dbReference type="InterPro" id="IPR025588">
    <property type="entry name" value="YcxB-like_C"/>
</dbReference>
<gene>
    <name evidence="3" type="ORF">EKG38_02955</name>
</gene>
<evidence type="ECO:0000313" key="4">
    <source>
        <dbReference type="Proteomes" id="UP000267448"/>
    </source>
</evidence>
<name>A0A3S0IVT0_9GAMM</name>
<dbReference type="EMBL" id="RXNU01000001">
    <property type="protein sequence ID" value="RTR40891.1"/>
    <property type="molecule type" value="Genomic_DNA"/>
</dbReference>
<protein>
    <submittedName>
        <fullName evidence="3">YcxB family protein</fullName>
    </submittedName>
</protein>
<dbReference type="Pfam" id="PF14317">
    <property type="entry name" value="YcxB"/>
    <property type="match status" value="1"/>
</dbReference>
<evidence type="ECO:0000259" key="2">
    <source>
        <dbReference type="Pfam" id="PF14317"/>
    </source>
</evidence>
<feature type="domain" description="YcxB-like C-terminal" evidence="2">
    <location>
        <begin position="97"/>
        <end position="153"/>
    </location>
</feature>
<evidence type="ECO:0000256" key="1">
    <source>
        <dbReference type="SAM" id="Phobius"/>
    </source>
</evidence>
<feature type="transmembrane region" description="Helical" evidence="1">
    <location>
        <begin position="38"/>
        <end position="67"/>
    </location>
</feature>
<organism evidence="3 4">
    <name type="scientific">Shewanella canadensis</name>
    <dbReference type="NCBI Taxonomy" id="271096"/>
    <lineage>
        <taxon>Bacteria</taxon>
        <taxon>Pseudomonadati</taxon>
        <taxon>Pseudomonadota</taxon>
        <taxon>Gammaproteobacteria</taxon>
        <taxon>Alteromonadales</taxon>
        <taxon>Shewanellaceae</taxon>
        <taxon>Shewanella</taxon>
    </lineage>
</organism>
<keyword evidence="1" id="KW-0472">Membrane</keyword>
<keyword evidence="1" id="KW-0812">Transmembrane</keyword>
<evidence type="ECO:0000313" key="3">
    <source>
        <dbReference type="EMBL" id="RTR40891.1"/>
    </source>
</evidence>
<dbReference type="RefSeq" id="WP_126518495.1">
    <property type="nucleotide sequence ID" value="NZ_RXNU01000001.1"/>
</dbReference>
<reference evidence="3 4" key="1">
    <citation type="submission" date="2018-12" db="EMBL/GenBank/DDBJ databases">
        <authorList>
            <person name="Yu L."/>
        </authorList>
    </citation>
    <scope>NUCLEOTIDE SEQUENCE [LARGE SCALE GENOMIC DNA]</scope>
    <source>
        <strain evidence="3 4">HAW-EB2</strain>
    </source>
</reference>